<evidence type="ECO:0000313" key="3">
    <source>
        <dbReference type="Proteomes" id="UP000229916"/>
    </source>
</evidence>
<gene>
    <name evidence="2" type="ORF">COS81_03320</name>
</gene>
<dbReference type="Gene3D" id="1.25.40.340">
    <property type="match status" value="1"/>
</dbReference>
<dbReference type="InterPro" id="IPR050270">
    <property type="entry name" value="DegV_domain_contain"/>
</dbReference>
<dbReference type="InterPro" id="IPR019986">
    <property type="entry name" value="YloV-like"/>
</dbReference>
<evidence type="ECO:0000313" key="2">
    <source>
        <dbReference type="EMBL" id="PIU68614.1"/>
    </source>
</evidence>
<dbReference type="SMART" id="SM01120">
    <property type="entry name" value="Dak2"/>
    <property type="match status" value="1"/>
</dbReference>
<reference evidence="3" key="1">
    <citation type="submission" date="2017-09" db="EMBL/GenBank/DDBJ databases">
        <title>Depth-based differentiation of microbial function through sediment-hosted aquifers and enrichment of novel symbionts in the deep terrestrial subsurface.</title>
        <authorList>
            <person name="Probst A.J."/>
            <person name="Ladd B."/>
            <person name="Jarett J.K."/>
            <person name="Geller-Mcgrath D.E."/>
            <person name="Sieber C.M.K."/>
            <person name="Emerson J.B."/>
            <person name="Anantharaman K."/>
            <person name="Thomas B.C."/>
            <person name="Malmstrom R."/>
            <person name="Stieglmeier M."/>
            <person name="Klingl A."/>
            <person name="Woyke T."/>
            <person name="Ryan C.M."/>
            <person name="Banfield J.F."/>
        </authorList>
    </citation>
    <scope>NUCLEOTIDE SEQUENCE [LARGE SCALE GENOMIC DNA]</scope>
</reference>
<dbReference type="GO" id="GO:0004371">
    <property type="term" value="F:glycerone kinase activity"/>
    <property type="evidence" value="ECO:0007669"/>
    <property type="project" value="InterPro"/>
</dbReference>
<accession>A0A2M7AMN1</accession>
<dbReference type="InterPro" id="IPR036117">
    <property type="entry name" value="DhaL_dom_sf"/>
</dbReference>
<dbReference type="NCBIfam" id="TIGR03599">
    <property type="entry name" value="YloV"/>
    <property type="match status" value="1"/>
</dbReference>
<dbReference type="Pfam" id="PF02734">
    <property type="entry name" value="Dak2"/>
    <property type="match status" value="1"/>
</dbReference>
<dbReference type="InterPro" id="IPR004007">
    <property type="entry name" value="DhaL_dom"/>
</dbReference>
<dbReference type="Pfam" id="PF21645">
    <property type="entry name" value="FakA-like_M"/>
    <property type="match status" value="1"/>
</dbReference>
<dbReference type="AlphaFoldDB" id="A0A2M7AMN1"/>
<dbReference type="EMBL" id="PEWD01000065">
    <property type="protein sequence ID" value="PIU68614.1"/>
    <property type="molecule type" value="Genomic_DNA"/>
</dbReference>
<evidence type="ECO:0000259" key="1">
    <source>
        <dbReference type="PROSITE" id="PS51480"/>
    </source>
</evidence>
<proteinExistence type="predicted"/>
<dbReference type="Proteomes" id="UP000229916">
    <property type="component" value="Unassembled WGS sequence"/>
</dbReference>
<comment type="caution">
    <text evidence="2">The sequence shown here is derived from an EMBL/GenBank/DDBJ whole genome shotgun (WGS) entry which is preliminary data.</text>
</comment>
<dbReference type="InterPro" id="IPR048394">
    <property type="entry name" value="FakA-like_M"/>
</dbReference>
<organism evidence="2 3">
    <name type="scientific">candidate division WWE3 bacterium CG06_land_8_20_14_3_00_42_16</name>
    <dbReference type="NCBI Taxonomy" id="1975083"/>
    <lineage>
        <taxon>Bacteria</taxon>
        <taxon>Katanobacteria</taxon>
    </lineage>
</organism>
<dbReference type="PANTHER" id="PTHR33434">
    <property type="entry name" value="DEGV DOMAIN-CONTAINING PROTEIN DR_1986-RELATED"/>
    <property type="match status" value="1"/>
</dbReference>
<feature type="domain" description="DhaL" evidence="1">
    <location>
        <begin position="11"/>
        <end position="203"/>
    </location>
</feature>
<dbReference type="GO" id="GO:0006071">
    <property type="term" value="P:glycerol metabolic process"/>
    <property type="evidence" value="ECO:0007669"/>
    <property type="project" value="InterPro"/>
</dbReference>
<dbReference type="PROSITE" id="PS51480">
    <property type="entry name" value="DHAL"/>
    <property type="match status" value="1"/>
</dbReference>
<dbReference type="Pfam" id="PF13684">
    <property type="entry name" value="FakA-like_C"/>
    <property type="match status" value="1"/>
</dbReference>
<dbReference type="InterPro" id="IPR033470">
    <property type="entry name" value="FakA-like_C"/>
</dbReference>
<name>A0A2M7AMN1_UNCKA</name>
<dbReference type="SUPFAM" id="SSF101473">
    <property type="entry name" value="DhaL-like"/>
    <property type="match status" value="1"/>
</dbReference>
<dbReference type="PANTHER" id="PTHR33434:SF2">
    <property type="entry name" value="FATTY ACID-BINDING PROTEIN TM_1468"/>
    <property type="match status" value="1"/>
</dbReference>
<sequence length="596" mass="67196">MKPQNYSLNIVDIQKAFAFAEILYKKNEELINDLNVFPVPDGDTGSNMLATIQAVNLKLKREQPKNFNHLSNLISQEALMGARGNSGVILSQFLNGFFDVFKKSNDITNQLLVKALTAGKDEAFRCVAEPKEGTILTIIRNTAEEFKNQINKGIHLQEAFRKTYNVALKSLKNTPNLLPVLKEAGVVDAGAVGFVLLLESIKQALLLKNESFQTNDFLENFETDLSYRNISNFSKDVKLRKLFFLLKLNISYQILKKTVIFFSSPFLGLARLFVKAGRKQLKKFSPNLFKKPYHKHCFEILIKSCGFNKITLEKALKMYGDSLIIGGGEPLLKVHLHTNKPREVLAFLNRNSEVVHKRLSDLEKKQDLFLRQEANTIDNKPVLVAVSQGEGFKKLLEDFNVKIIDGGKTMNPSVETILNFVENLPQNEIIFFPNNKNIFLTAQGASKICLKNIYLVYSESIPQTLSSLINFNPERSVCENASSLNQTLSRSKLVRISQAVRDTRNQKKIVKSGDFIAMDDDSIIFSGDDLSRVTVSAVTNVLKNDTQLITIYTGNNASTDEIDKLKSALNSHFPHLEQQFYDGGQPYSFYLILLET</sequence>
<protein>
    <recommendedName>
        <fullName evidence="1">DhaL domain-containing protein</fullName>
    </recommendedName>
</protein>
<dbReference type="SMART" id="SM01121">
    <property type="entry name" value="Dak1_2"/>
    <property type="match status" value="1"/>
</dbReference>